<dbReference type="PROSITE" id="PS50103">
    <property type="entry name" value="ZF_C3H1"/>
    <property type="match status" value="1"/>
</dbReference>
<dbReference type="GO" id="GO:0005829">
    <property type="term" value="C:cytosol"/>
    <property type="evidence" value="ECO:0007669"/>
    <property type="project" value="TreeGrafter"/>
</dbReference>
<dbReference type="EMBL" id="LGRX02033757">
    <property type="protein sequence ID" value="KAK3240032.1"/>
    <property type="molecule type" value="Genomic_DNA"/>
</dbReference>
<feature type="region of interest" description="Disordered" evidence="2">
    <location>
        <begin position="771"/>
        <end position="888"/>
    </location>
</feature>
<dbReference type="GO" id="GO:0051879">
    <property type="term" value="F:Hsp90 protein binding"/>
    <property type="evidence" value="ECO:0007669"/>
    <property type="project" value="TreeGrafter"/>
</dbReference>
<dbReference type="PANTHER" id="PTHR46035:SF1">
    <property type="entry name" value="TETRATRICOPEPTIDE REPEAT PROTEIN 4"/>
    <property type="match status" value="1"/>
</dbReference>
<dbReference type="InterPro" id="IPR036063">
    <property type="entry name" value="Smr_dom_sf"/>
</dbReference>
<feature type="region of interest" description="Disordered" evidence="2">
    <location>
        <begin position="384"/>
        <end position="485"/>
    </location>
</feature>
<dbReference type="InterPro" id="IPR013083">
    <property type="entry name" value="Znf_RING/FYVE/PHD"/>
</dbReference>
<dbReference type="GO" id="GO:0030544">
    <property type="term" value="F:Hsp70 protein binding"/>
    <property type="evidence" value="ECO:0007669"/>
    <property type="project" value="TreeGrafter"/>
</dbReference>
<keyword evidence="5" id="KW-1185">Reference proteome</keyword>
<dbReference type="Gene3D" id="3.30.1370.110">
    <property type="match status" value="1"/>
</dbReference>
<keyword evidence="1" id="KW-0479">Metal-binding</keyword>
<feature type="domain" description="C3H1-type" evidence="3">
    <location>
        <begin position="195"/>
        <end position="224"/>
    </location>
</feature>
<feature type="zinc finger region" description="C3H1-type" evidence="1">
    <location>
        <begin position="195"/>
        <end position="224"/>
    </location>
</feature>
<organism evidence="4 5">
    <name type="scientific">Cymbomonas tetramitiformis</name>
    <dbReference type="NCBI Taxonomy" id="36881"/>
    <lineage>
        <taxon>Eukaryota</taxon>
        <taxon>Viridiplantae</taxon>
        <taxon>Chlorophyta</taxon>
        <taxon>Pyramimonadophyceae</taxon>
        <taxon>Pyramimonadales</taxon>
        <taxon>Pyramimonadaceae</taxon>
        <taxon>Cymbomonas</taxon>
    </lineage>
</organism>
<comment type="caution">
    <text evidence="4">The sequence shown here is derived from an EMBL/GenBank/DDBJ whole genome shotgun (WGS) entry which is preliminary data.</text>
</comment>
<dbReference type="GO" id="GO:0008270">
    <property type="term" value="F:zinc ion binding"/>
    <property type="evidence" value="ECO:0007669"/>
    <property type="project" value="UniProtKB-KW"/>
</dbReference>
<feature type="region of interest" description="Disordered" evidence="2">
    <location>
        <begin position="224"/>
        <end position="283"/>
    </location>
</feature>
<dbReference type="Gene3D" id="3.30.40.10">
    <property type="entry name" value="Zinc/RING finger domain, C3HC4 (zinc finger)"/>
    <property type="match status" value="1"/>
</dbReference>
<keyword evidence="1" id="KW-0863">Zinc-finger</keyword>
<name>A0AAE0BNY3_9CHLO</name>
<keyword evidence="1" id="KW-0862">Zinc</keyword>
<evidence type="ECO:0000256" key="1">
    <source>
        <dbReference type="PROSITE-ProRule" id="PRU00723"/>
    </source>
</evidence>
<dbReference type="Proteomes" id="UP001190700">
    <property type="component" value="Unassembled WGS sequence"/>
</dbReference>
<gene>
    <name evidence="4" type="ORF">CYMTET_50087</name>
</gene>
<dbReference type="InterPro" id="IPR011990">
    <property type="entry name" value="TPR-like_helical_dom_sf"/>
</dbReference>
<reference evidence="4 5" key="1">
    <citation type="journal article" date="2015" name="Genome Biol. Evol.">
        <title>Comparative Genomics of a Bacterivorous Green Alga Reveals Evolutionary Causalities and Consequences of Phago-Mixotrophic Mode of Nutrition.</title>
        <authorList>
            <person name="Burns J.A."/>
            <person name="Paasch A."/>
            <person name="Narechania A."/>
            <person name="Kim E."/>
        </authorList>
    </citation>
    <scope>NUCLEOTIDE SEQUENCE [LARGE SCALE GENOMIC DNA]</scope>
    <source>
        <strain evidence="4 5">PLY_AMNH</strain>
    </source>
</reference>
<accession>A0AAE0BNY3</accession>
<evidence type="ECO:0000259" key="3">
    <source>
        <dbReference type="PROSITE" id="PS50103"/>
    </source>
</evidence>
<dbReference type="GO" id="GO:0006457">
    <property type="term" value="P:protein folding"/>
    <property type="evidence" value="ECO:0007669"/>
    <property type="project" value="TreeGrafter"/>
</dbReference>
<feature type="compositionally biased region" description="Low complexity" evidence="2">
    <location>
        <begin position="823"/>
        <end position="833"/>
    </location>
</feature>
<evidence type="ECO:0000313" key="4">
    <source>
        <dbReference type="EMBL" id="KAK3240032.1"/>
    </source>
</evidence>
<evidence type="ECO:0000313" key="5">
    <source>
        <dbReference type="Proteomes" id="UP001190700"/>
    </source>
</evidence>
<feature type="compositionally biased region" description="Low complexity" evidence="2">
    <location>
        <begin position="253"/>
        <end position="279"/>
    </location>
</feature>
<dbReference type="PANTHER" id="PTHR46035">
    <property type="entry name" value="TETRATRICOPEPTIDE REPEAT PROTEIN 4"/>
    <property type="match status" value="1"/>
</dbReference>
<dbReference type="SUPFAM" id="SSF160443">
    <property type="entry name" value="SMR domain-like"/>
    <property type="match status" value="1"/>
</dbReference>
<protein>
    <recommendedName>
        <fullName evidence="3">C3H1-type domain-containing protein</fullName>
    </recommendedName>
</protein>
<feature type="compositionally biased region" description="Basic and acidic residues" evidence="2">
    <location>
        <begin position="784"/>
        <end position="822"/>
    </location>
</feature>
<dbReference type="Gene3D" id="1.25.40.10">
    <property type="entry name" value="Tetratricopeptide repeat domain"/>
    <property type="match status" value="1"/>
</dbReference>
<dbReference type="AlphaFoldDB" id="A0AAE0BNY3"/>
<sequence>MSDPRLEQFARAQLEYQRDVSRVLHDALKGKFKLFRGRDASGGEIPVQRVRLGFDELSIRFHDAAVRAIVQQWCAAQPRTALSFLSSPSSPRDPWWKSMNASSTVYSLHELVHESPDDCGDRRYAWGGLHYLVASSCQRDEFFSMVVLFLQSGEALPTAGPREVSGFDMWTPQTRGQWEALNREWTAMFRSALADPASALCMFHLKMSRCAAGPPRCPYAHIGARESPPRAAPPGNPVAWSGYQPAPGHGIMAPRSSSASRPASGRAPSPTRAPATRSSWRPDPVEIARVRAAAMQSRREFAREPQLPPGTRLAMVGGARPLDAVVLRWNAPGRGRPSDPTAKDLATYTLRSLAAYESYDMAARMAGAAESWDEACEDVHDPKSWKILGTPHADPPSSAGGGSLFSAATGEVLPGHGVAGEQGDATVGPSGGDASVGPSCGDASVGPSGGDASVGVSAPDPRGRNSGSTSRGRKGRGSLGPGGPPYPRTWELCLQGPEWASTVLDEARLMRCYLHARELCHECGQDHRPLNDLQRRSNAGEAWSDGDAAEAVRHNERAQEVEHAAMVQQALDEGVSRVVLGTPEAQRLYEESAGYREELRERLISATREAVRERRRQQCGDPPSGGASRSEEQSMTEAASFKDNGNALLKKKRYHEAFKAYSEGISAIQRPLGEGAGGSTATPSGSVEKQALLAALFANRAQSSIHLADLAVTAAAGMLHLSKAQSDYMVLWSNPNFSHDRLPSALVKKVLFRKELCDRRLQELQMSLDAEEEAQQRQGAAEEEAQHQRAVEEEAQRQRAAEEEAQRQRAAEEEAQRQRAAEVEAQQQQQGQQNRTLESETMGCRGEEADAQAAGAASEPEVEEEEGGLVVSGKKLREDTGAANAEDDESHCPVCLEAWLGQLSDKPVVALRCPGGFHAICLECFQAHRMQSNYSRVYEYSPDAQSEFTPVFKCCTCNREVSEEAERSIAAQMLAQIRFEDEARADNLEDTAFRLYMEDSPDVVHNLLLHHCGDLTLAENALRDMAAVRVVRPNAPDLRLEREASQLTSEQKEANFQKARWKQKELGQELARLKQMAGTAQGGAVAITEDQIRACENRYAMASEEARRRVLQLNNPAADASAAGRAPSDAIHGLHTLDFHGQKVKDVEKLIAESVIPLIQVLKRMAIITGRGRNNATGTCPLKIAVDKAITKNPMLRKEIVEGNPGALIIVLRE</sequence>
<dbReference type="InterPro" id="IPR000571">
    <property type="entry name" value="Znf_CCCH"/>
</dbReference>
<evidence type="ECO:0000256" key="2">
    <source>
        <dbReference type="SAM" id="MobiDB-lite"/>
    </source>
</evidence>
<dbReference type="GO" id="GO:0005634">
    <property type="term" value="C:nucleus"/>
    <property type="evidence" value="ECO:0007669"/>
    <property type="project" value="TreeGrafter"/>
</dbReference>
<proteinExistence type="predicted"/>
<feature type="region of interest" description="Disordered" evidence="2">
    <location>
        <begin position="610"/>
        <end position="640"/>
    </location>
</feature>